<proteinExistence type="inferred from homology"/>
<feature type="compositionally biased region" description="Polar residues" evidence="13">
    <location>
        <begin position="335"/>
        <end position="344"/>
    </location>
</feature>
<comment type="catalytic activity">
    <reaction evidence="9 12">
        <text>O-phospho-L-seryl-[protein] + H2O = L-seryl-[protein] + phosphate</text>
        <dbReference type="Rhea" id="RHEA:20629"/>
        <dbReference type="Rhea" id="RHEA-COMP:9863"/>
        <dbReference type="Rhea" id="RHEA-COMP:11604"/>
        <dbReference type="ChEBI" id="CHEBI:15377"/>
        <dbReference type="ChEBI" id="CHEBI:29999"/>
        <dbReference type="ChEBI" id="CHEBI:43474"/>
        <dbReference type="ChEBI" id="CHEBI:83421"/>
        <dbReference type="EC" id="3.1.3.16"/>
    </reaction>
</comment>
<evidence type="ECO:0000259" key="14">
    <source>
        <dbReference type="PROSITE" id="PS51479"/>
    </source>
</evidence>
<dbReference type="PROSITE" id="PS51479">
    <property type="entry name" value="ZF_RTR1"/>
    <property type="match status" value="1"/>
</dbReference>
<feature type="domain" description="RTR1-type" evidence="14">
    <location>
        <begin position="69"/>
        <end position="152"/>
    </location>
</feature>
<keyword evidence="3 12" id="KW-0479">Metal-binding</keyword>
<keyword evidence="16" id="KW-1185">Reference proteome</keyword>
<keyword evidence="8 12" id="KW-0539">Nucleus</keyword>
<dbReference type="GO" id="GO:0008270">
    <property type="term" value="F:zinc ion binding"/>
    <property type="evidence" value="ECO:0007669"/>
    <property type="project" value="UniProtKB-KW"/>
</dbReference>
<dbReference type="AlphaFoldDB" id="A0A183BB25"/>
<keyword evidence="5 12" id="KW-0378">Hydrolase</keyword>
<evidence type="ECO:0000256" key="4">
    <source>
        <dbReference type="ARBA" id="ARBA00022771"/>
    </source>
</evidence>
<dbReference type="PANTHER" id="PTHR14732:SF0">
    <property type="entry name" value="RNA POLYMERASE II SUBUNIT B1 CTD PHOSPHATASE RPAP2-RELATED"/>
    <property type="match status" value="1"/>
</dbReference>
<dbReference type="GO" id="GO:0005634">
    <property type="term" value="C:nucleus"/>
    <property type="evidence" value="ECO:0007669"/>
    <property type="project" value="UniProtKB-SubCell"/>
</dbReference>
<evidence type="ECO:0000256" key="11">
    <source>
        <dbReference type="PROSITE-ProRule" id="PRU00812"/>
    </source>
</evidence>
<evidence type="ECO:0000256" key="8">
    <source>
        <dbReference type="ARBA" id="ARBA00023242"/>
    </source>
</evidence>
<comment type="catalytic activity">
    <reaction evidence="10 12">
        <text>O-phospho-L-threonyl-[protein] + H2O = L-threonyl-[protein] + phosphate</text>
        <dbReference type="Rhea" id="RHEA:47004"/>
        <dbReference type="Rhea" id="RHEA-COMP:11060"/>
        <dbReference type="Rhea" id="RHEA-COMP:11605"/>
        <dbReference type="ChEBI" id="CHEBI:15377"/>
        <dbReference type="ChEBI" id="CHEBI:30013"/>
        <dbReference type="ChEBI" id="CHEBI:43474"/>
        <dbReference type="ChEBI" id="CHEBI:61977"/>
        <dbReference type="EC" id="3.1.3.16"/>
    </reaction>
</comment>
<evidence type="ECO:0000256" key="7">
    <source>
        <dbReference type="ARBA" id="ARBA00022912"/>
    </source>
</evidence>
<sequence length="379" mass="43011">MPLGQNKSNFGPRLGYKTDADEIAPVPPFQGSKEDKILTRKRQALFLRQTLLIAERFSQNPVTPAMLAAALPWLEREQYDNIAVERNAHGNCGYVLCQKPRGTSIRQVYRISSHRRRVYDATDRKPFCSDWCYRAFQHVRKQVSPEPGWCRIVPNPYRTPKLSLLPVNAPGRPGKLVLDILHQMRLDRASSPVNFSDEENDNDWDRNSISDTCSDTSGDDHSEILDSDDDRFGNSRMNPNRLISRSKRPPIETTWGKQVKLPTRNLVIERNSETKHISTPDKTVPIPPMPEVPGPSFVRDPLRTVAHRLDQWLSSRAISLLTSRCVKGDIEPQSDLPQASNLSELNPEKQNEPVCQPGVARDEDPLVSDDHSFARILVK</sequence>
<organism evidence="17">
    <name type="scientific">Echinostoma caproni</name>
    <dbReference type="NCBI Taxonomy" id="27848"/>
    <lineage>
        <taxon>Eukaryota</taxon>
        <taxon>Metazoa</taxon>
        <taxon>Spiralia</taxon>
        <taxon>Lophotrochozoa</taxon>
        <taxon>Platyhelminthes</taxon>
        <taxon>Trematoda</taxon>
        <taxon>Digenea</taxon>
        <taxon>Plagiorchiida</taxon>
        <taxon>Echinostomata</taxon>
        <taxon>Echinostomatoidea</taxon>
        <taxon>Echinostomatidae</taxon>
        <taxon>Echinostoma</taxon>
    </lineage>
</organism>
<evidence type="ECO:0000313" key="16">
    <source>
        <dbReference type="Proteomes" id="UP000272942"/>
    </source>
</evidence>
<dbReference type="GO" id="GO:0043175">
    <property type="term" value="F:RNA polymerase core enzyme binding"/>
    <property type="evidence" value="ECO:0007669"/>
    <property type="project" value="UniProtKB-UniRule"/>
</dbReference>
<keyword evidence="6 12" id="KW-0862">Zinc</keyword>
<evidence type="ECO:0000256" key="12">
    <source>
        <dbReference type="RuleBase" id="RU367080"/>
    </source>
</evidence>
<accession>A0A183BB25</accession>
<comment type="similarity">
    <text evidence="2 11 12">Belongs to the RPAP2 family.</text>
</comment>
<evidence type="ECO:0000313" key="17">
    <source>
        <dbReference type="WBParaSite" id="ECPE_0001645301-mRNA-1"/>
    </source>
</evidence>
<evidence type="ECO:0000256" key="13">
    <source>
        <dbReference type="SAM" id="MobiDB-lite"/>
    </source>
</evidence>
<dbReference type="EC" id="3.1.3.16" evidence="12"/>
<dbReference type="Pfam" id="PF04181">
    <property type="entry name" value="RPAP2_Rtr1"/>
    <property type="match status" value="1"/>
</dbReference>
<dbReference type="InterPro" id="IPR038534">
    <property type="entry name" value="Rtr1/RPAP2_sf"/>
</dbReference>
<dbReference type="GO" id="GO:0005737">
    <property type="term" value="C:cytoplasm"/>
    <property type="evidence" value="ECO:0007669"/>
    <property type="project" value="TreeGrafter"/>
</dbReference>
<dbReference type="GO" id="GO:0008420">
    <property type="term" value="F:RNA polymerase II CTD heptapeptide repeat phosphatase activity"/>
    <property type="evidence" value="ECO:0007669"/>
    <property type="project" value="UniProtKB-UniRule"/>
</dbReference>
<dbReference type="OrthoDB" id="6244451at2759"/>
<dbReference type="InterPro" id="IPR039693">
    <property type="entry name" value="Rtr1/RPAP2"/>
</dbReference>
<reference evidence="17" key="1">
    <citation type="submission" date="2016-06" db="UniProtKB">
        <authorList>
            <consortium name="WormBaseParasite"/>
        </authorList>
    </citation>
    <scope>IDENTIFICATION</scope>
</reference>
<dbReference type="InterPro" id="IPR007308">
    <property type="entry name" value="Rtr1/RPAP2_dom"/>
</dbReference>
<reference evidence="15 16" key="2">
    <citation type="submission" date="2018-11" db="EMBL/GenBank/DDBJ databases">
        <authorList>
            <consortium name="Pathogen Informatics"/>
        </authorList>
    </citation>
    <scope>NUCLEOTIDE SEQUENCE [LARGE SCALE GENOMIC DNA]</scope>
    <source>
        <strain evidence="15 16">Egypt</strain>
    </source>
</reference>
<evidence type="ECO:0000256" key="10">
    <source>
        <dbReference type="ARBA" id="ARBA00048336"/>
    </source>
</evidence>
<feature type="region of interest" description="Disordered" evidence="13">
    <location>
        <begin position="330"/>
        <end position="366"/>
    </location>
</feature>
<protein>
    <recommendedName>
        <fullName evidence="12">RNA polymerase II subunit B1 CTD phosphatase RPAP2 homolog</fullName>
        <ecNumber evidence="12">3.1.3.16</ecNumber>
    </recommendedName>
</protein>
<evidence type="ECO:0000256" key="6">
    <source>
        <dbReference type="ARBA" id="ARBA00022833"/>
    </source>
</evidence>
<comment type="function">
    <text evidence="12">Putative RNA polymerase II subunit B1 C-terminal domain (CTD) phosphatase involved in RNA polymerase II transcription regulation.</text>
</comment>
<dbReference type="PANTHER" id="PTHR14732">
    <property type="entry name" value="RNA POLYMERASE II SUBUNIT B1 CTD PHOSPHATASE RPAP2-RELATED"/>
    <property type="match status" value="1"/>
</dbReference>
<dbReference type="WBParaSite" id="ECPE_0001645301-mRNA-1">
    <property type="protein sequence ID" value="ECPE_0001645301-mRNA-1"/>
    <property type="gene ID" value="ECPE_0001645301"/>
</dbReference>
<evidence type="ECO:0000256" key="3">
    <source>
        <dbReference type="ARBA" id="ARBA00022723"/>
    </source>
</evidence>
<evidence type="ECO:0000256" key="2">
    <source>
        <dbReference type="ARBA" id="ARBA00005676"/>
    </source>
</evidence>
<evidence type="ECO:0000313" key="15">
    <source>
        <dbReference type="EMBL" id="VDP93682.1"/>
    </source>
</evidence>
<comment type="subcellular location">
    <subcellularLocation>
        <location evidence="1 12">Nucleus</location>
    </subcellularLocation>
</comment>
<evidence type="ECO:0000256" key="9">
    <source>
        <dbReference type="ARBA" id="ARBA00047761"/>
    </source>
</evidence>
<evidence type="ECO:0000256" key="1">
    <source>
        <dbReference type="ARBA" id="ARBA00004123"/>
    </source>
</evidence>
<dbReference type="EMBL" id="UZAN01064216">
    <property type="protein sequence ID" value="VDP93682.1"/>
    <property type="molecule type" value="Genomic_DNA"/>
</dbReference>
<feature type="region of interest" description="Disordered" evidence="13">
    <location>
        <begin position="191"/>
        <end position="247"/>
    </location>
</feature>
<keyword evidence="7 12" id="KW-0904">Protein phosphatase</keyword>
<keyword evidence="4 12" id="KW-0863">Zinc-finger</keyword>
<name>A0A183BB25_9TREM</name>
<dbReference type="Gene3D" id="1.25.40.820">
    <property type="match status" value="1"/>
</dbReference>
<dbReference type="Proteomes" id="UP000272942">
    <property type="component" value="Unassembled WGS sequence"/>
</dbReference>
<gene>
    <name evidence="15" type="ORF">ECPE_LOCUS16410</name>
</gene>
<evidence type="ECO:0000256" key="5">
    <source>
        <dbReference type="ARBA" id="ARBA00022801"/>
    </source>
</evidence>